<sequence length="297" mass="34741">MNTHRTPHDALDLMVSIVLYRPDIAKLKECLDSVYLCRLNWHLHLIDNSEQPLDEAFLKALDTRVTYTFGQGNVGFGAGHNLKISEHVHEARYWLVLNPDAYFGEGLLEELVKRMDADPAIGLCIPHIQNPDGSTQLVNKRLPTPEVFVARKLDWMLRIPVIKTILNHRLDMFVLKDMDLSRPLICPFISGCFMFFRGSMLAELKGYDERYFLYMEDLDISRRAAQRGLNVVFSDVPCFHHWERAAYKNRKLFRILVDSCIAYFRKWGWPLDFERMAMNRRVRYYEGPEVTGRRVTV</sequence>
<evidence type="ECO:0000313" key="2">
    <source>
        <dbReference type="EMBL" id="TKW61204.1"/>
    </source>
</evidence>
<reference evidence="2 3" key="1">
    <citation type="journal article" date="2017" name="Nat. Commun.">
        <title>In situ click chemistry generation of cyclooxygenase-2 inhibitors.</title>
        <authorList>
            <person name="Bhardwaj A."/>
            <person name="Kaur J."/>
            <person name="Wuest M."/>
            <person name="Wuest F."/>
        </authorList>
    </citation>
    <scope>NUCLEOTIDE SEQUENCE [LARGE SCALE GENOMIC DNA]</scope>
    <source>
        <strain evidence="2">S2_018_000_R2_106</strain>
    </source>
</reference>
<dbReference type="Proteomes" id="UP000320948">
    <property type="component" value="Unassembled WGS sequence"/>
</dbReference>
<organism evidence="2 3">
    <name type="scientific">Blastochloris viridis</name>
    <name type="common">Rhodopseudomonas viridis</name>
    <dbReference type="NCBI Taxonomy" id="1079"/>
    <lineage>
        <taxon>Bacteria</taxon>
        <taxon>Pseudomonadati</taxon>
        <taxon>Pseudomonadota</taxon>
        <taxon>Alphaproteobacteria</taxon>
        <taxon>Hyphomicrobiales</taxon>
        <taxon>Blastochloridaceae</taxon>
        <taxon>Blastochloris</taxon>
    </lineage>
</organism>
<comment type="caution">
    <text evidence="2">The sequence shown here is derived from an EMBL/GenBank/DDBJ whole genome shotgun (WGS) entry which is preliminary data.</text>
</comment>
<gene>
    <name evidence="2" type="ORF">DI628_00825</name>
</gene>
<dbReference type="PANTHER" id="PTHR43179">
    <property type="entry name" value="RHAMNOSYLTRANSFERASE WBBL"/>
    <property type="match status" value="1"/>
</dbReference>
<dbReference type="InterPro" id="IPR001173">
    <property type="entry name" value="Glyco_trans_2-like"/>
</dbReference>
<dbReference type="Pfam" id="PF00535">
    <property type="entry name" value="Glycos_transf_2"/>
    <property type="match status" value="1"/>
</dbReference>
<dbReference type="GO" id="GO:0016740">
    <property type="term" value="F:transferase activity"/>
    <property type="evidence" value="ECO:0007669"/>
    <property type="project" value="UniProtKB-KW"/>
</dbReference>
<feature type="domain" description="Glycosyltransferase 2-like" evidence="1">
    <location>
        <begin position="25"/>
        <end position="199"/>
    </location>
</feature>
<dbReference type="SUPFAM" id="SSF53448">
    <property type="entry name" value="Nucleotide-diphospho-sugar transferases"/>
    <property type="match status" value="1"/>
</dbReference>
<dbReference type="InterPro" id="IPR029044">
    <property type="entry name" value="Nucleotide-diphossugar_trans"/>
</dbReference>
<evidence type="ECO:0000259" key="1">
    <source>
        <dbReference type="Pfam" id="PF00535"/>
    </source>
</evidence>
<dbReference type="EMBL" id="VAFM01000001">
    <property type="protein sequence ID" value="TKW61204.1"/>
    <property type="molecule type" value="Genomic_DNA"/>
</dbReference>
<dbReference type="Gene3D" id="3.90.550.10">
    <property type="entry name" value="Spore Coat Polysaccharide Biosynthesis Protein SpsA, Chain A"/>
    <property type="match status" value="1"/>
</dbReference>
<accession>A0A6N4RDT2</accession>
<evidence type="ECO:0000313" key="3">
    <source>
        <dbReference type="Proteomes" id="UP000320948"/>
    </source>
</evidence>
<proteinExistence type="predicted"/>
<dbReference type="AlphaFoldDB" id="A0A6N4RDT2"/>
<dbReference type="PANTHER" id="PTHR43179:SF10">
    <property type="entry name" value="GLYCOSYL TRANSFERASE"/>
    <property type="match status" value="1"/>
</dbReference>
<protein>
    <submittedName>
        <fullName evidence="2">Glycosyltransferase</fullName>
    </submittedName>
</protein>
<keyword evidence="2" id="KW-0808">Transferase</keyword>
<name>A0A6N4RDT2_BLAVI</name>